<proteinExistence type="predicted"/>
<name>A0A402DVC6_9CELL</name>
<evidence type="ECO:0008006" key="3">
    <source>
        <dbReference type="Google" id="ProtNLM"/>
    </source>
</evidence>
<dbReference type="PANTHER" id="PTHR38479">
    <property type="entry name" value="LMO0824 PROTEIN"/>
    <property type="match status" value="1"/>
</dbReference>
<dbReference type="AlphaFoldDB" id="A0A402DVC6"/>
<comment type="caution">
    <text evidence="1">The sequence shown here is derived from an EMBL/GenBank/DDBJ whole genome shotgun (WGS) entry which is preliminary data.</text>
</comment>
<dbReference type="Proteomes" id="UP000289954">
    <property type="component" value="Unassembled WGS sequence"/>
</dbReference>
<sequence>MADPPVLTRAALNRALLARQHLLERTGRPVVEVVEHLVGLQAQNAWSPYVGLWSRVDGFTHDALGDALLDRRLTRIAVMRGTIHLVSARDAFLLPGLTAPLYVRDLEVNAQHAAALRTVDVPAVTARARALVEESPRVSTDLGRALAEEWPDVPASTLAYAARGTLPLVQVPPRGVWGRSGATTWTTTTAWFGAAAAAEGPDLTDPDVLADAQEDLLLRYLAAFGPASVADAQAWSGLTGLAAVVDRLGDRVVRFTAEPSPGKVRPREVLDVPDGPRPPGDVAAPVRFLPDLDNVLLSHADRTRIVSDERRRSLQSKNGVLPGTVLVDGEVAAVWRVERERLAPGPGRRRRESATLVVRPLGDLSPRARREVTAEAERFVGFMADDAATHAVDVR</sequence>
<evidence type="ECO:0000313" key="2">
    <source>
        <dbReference type="Proteomes" id="UP000289954"/>
    </source>
</evidence>
<dbReference type="PANTHER" id="PTHR38479:SF2">
    <property type="entry name" value="WINGED HELIX DNA-BINDING DOMAIN-CONTAINING PROTEIN"/>
    <property type="match status" value="1"/>
</dbReference>
<dbReference type="Pfam" id="PF06224">
    <property type="entry name" value="AlkZ-like"/>
    <property type="match status" value="1"/>
</dbReference>
<protein>
    <recommendedName>
        <fullName evidence="3">Winged helix DNA-binding domain-containing protein</fullName>
    </recommendedName>
</protein>
<dbReference type="EMBL" id="BIMR01000309">
    <property type="protein sequence ID" value="GCE78110.1"/>
    <property type="molecule type" value="Genomic_DNA"/>
</dbReference>
<reference evidence="1 2" key="1">
    <citation type="submission" date="2019-01" db="EMBL/GenBank/DDBJ databases">
        <title>Draft genome sequence of Cellulomonas takizawaensis strain TKZ-21.</title>
        <authorList>
            <person name="Yamamura H."/>
            <person name="Hayashi T."/>
            <person name="Hamada M."/>
            <person name="Serisawa Y."/>
            <person name="Matsuyama K."/>
            <person name="Nakagawa Y."/>
            <person name="Otoguro M."/>
            <person name="Yanagida F."/>
            <person name="Hayakawa M."/>
        </authorList>
    </citation>
    <scope>NUCLEOTIDE SEQUENCE [LARGE SCALE GENOMIC DNA]</scope>
    <source>
        <strain evidence="1 2">NBRC12680</strain>
    </source>
</reference>
<accession>A0A402DVC6</accession>
<dbReference type="OrthoDB" id="9148135at2"/>
<dbReference type="RefSeq" id="WP_130782749.1">
    <property type="nucleotide sequence ID" value="NZ_BIMR01000309.1"/>
</dbReference>
<organism evidence="1 2">
    <name type="scientific">Cellulomonas biazotea</name>
    <dbReference type="NCBI Taxonomy" id="1709"/>
    <lineage>
        <taxon>Bacteria</taxon>
        <taxon>Bacillati</taxon>
        <taxon>Actinomycetota</taxon>
        <taxon>Actinomycetes</taxon>
        <taxon>Micrococcales</taxon>
        <taxon>Cellulomonadaceae</taxon>
        <taxon>Cellulomonas</taxon>
    </lineage>
</organism>
<evidence type="ECO:0000313" key="1">
    <source>
        <dbReference type="EMBL" id="GCE78110.1"/>
    </source>
</evidence>
<keyword evidence="2" id="KW-1185">Reference proteome</keyword>
<dbReference type="InterPro" id="IPR009351">
    <property type="entry name" value="AlkZ-like"/>
</dbReference>
<gene>
    <name evidence="1" type="ORF">CBZ_31660</name>
</gene>